<dbReference type="GO" id="GO:0012505">
    <property type="term" value="C:endomembrane system"/>
    <property type="evidence" value="ECO:0007669"/>
    <property type="project" value="UniProtKB-SubCell"/>
</dbReference>
<keyword evidence="6" id="KW-0547">Nucleotide-binding</keyword>
<reference evidence="13" key="1">
    <citation type="submission" date="2020-08" db="EMBL/GenBank/DDBJ databases">
        <authorList>
            <person name="Shumante A."/>
            <person name="Zimin A.V."/>
            <person name="Puiu D."/>
            <person name="Salzberg S.L."/>
        </authorList>
    </citation>
    <scope>NUCLEOTIDE SEQUENCE</scope>
    <source>
        <strain evidence="13">WC2-LM</strain>
        <tissue evidence="13">Liver</tissue>
    </source>
</reference>
<dbReference type="InterPro" id="IPR003439">
    <property type="entry name" value="ABC_transporter-like_ATP-bd"/>
</dbReference>
<evidence type="ECO:0000313" key="13">
    <source>
        <dbReference type="EMBL" id="KAF7478494.1"/>
    </source>
</evidence>
<dbReference type="Pfam" id="PF00005">
    <property type="entry name" value="ABC_tran"/>
    <property type="match status" value="2"/>
</dbReference>
<keyword evidence="4 10" id="KW-0812">Transmembrane</keyword>
<evidence type="ECO:0000256" key="4">
    <source>
        <dbReference type="ARBA" id="ARBA00022692"/>
    </source>
</evidence>
<evidence type="ECO:0000256" key="8">
    <source>
        <dbReference type="ARBA" id="ARBA00022989"/>
    </source>
</evidence>
<evidence type="ECO:0000313" key="14">
    <source>
        <dbReference type="Proteomes" id="UP000662637"/>
    </source>
</evidence>
<feature type="transmembrane region" description="Helical" evidence="10">
    <location>
        <begin position="12"/>
        <end position="33"/>
    </location>
</feature>
<dbReference type="AlphaFoldDB" id="A0A834QF67"/>
<name>A0A834QF67_MARMO</name>
<dbReference type="CDD" id="cd03250">
    <property type="entry name" value="ABCC_MRP_domain1"/>
    <property type="match status" value="1"/>
</dbReference>
<dbReference type="GO" id="GO:0140359">
    <property type="term" value="F:ABC-type transporter activity"/>
    <property type="evidence" value="ECO:0007669"/>
    <property type="project" value="InterPro"/>
</dbReference>
<dbReference type="Proteomes" id="UP000662637">
    <property type="component" value="Unassembled WGS sequence"/>
</dbReference>
<evidence type="ECO:0000256" key="1">
    <source>
        <dbReference type="ARBA" id="ARBA00004127"/>
    </source>
</evidence>
<accession>A0A834QF67</accession>
<dbReference type="Gene3D" id="1.20.1560.10">
    <property type="entry name" value="ABC transporter type 1, transmembrane domain"/>
    <property type="match status" value="2"/>
</dbReference>
<evidence type="ECO:0000256" key="5">
    <source>
        <dbReference type="ARBA" id="ARBA00022737"/>
    </source>
</evidence>
<dbReference type="SMART" id="SM00382">
    <property type="entry name" value="AAA"/>
    <property type="match status" value="2"/>
</dbReference>
<dbReference type="InterPro" id="IPR017871">
    <property type="entry name" value="ABC_transporter-like_CS"/>
</dbReference>
<dbReference type="GO" id="GO:0005524">
    <property type="term" value="F:ATP binding"/>
    <property type="evidence" value="ECO:0007669"/>
    <property type="project" value="UniProtKB-KW"/>
</dbReference>
<keyword evidence="3" id="KW-0813">Transport</keyword>
<dbReference type="GO" id="GO:0016887">
    <property type="term" value="F:ATP hydrolysis activity"/>
    <property type="evidence" value="ECO:0007669"/>
    <property type="project" value="InterPro"/>
</dbReference>
<evidence type="ECO:0000259" key="12">
    <source>
        <dbReference type="PROSITE" id="PS50929"/>
    </source>
</evidence>
<evidence type="ECO:0000256" key="3">
    <source>
        <dbReference type="ARBA" id="ARBA00022448"/>
    </source>
</evidence>
<dbReference type="SUPFAM" id="SSF52540">
    <property type="entry name" value="P-loop containing nucleoside triphosphate hydrolases"/>
    <property type="match status" value="2"/>
</dbReference>
<organism evidence="13 14">
    <name type="scientific">Marmota monax</name>
    <name type="common">Woodchuck</name>
    <dbReference type="NCBI Taxonomy" id="9995"/>
    <lineage>
        <taxon>Eukaryota</taxon>
        <taxon>Metazoa</taxon>
        <taxon>Chordata</taxon>
        <taxon>Craniata</taxon>
        <taxon>Vertebrata</taxon>
        <taxon>Euteleostomi</taxon>
        <taxon>Mammalia</taxon>
        <taxon>Eutheria</taxon>
        <taxon>Euarchontoglires</taxon>
        <taxon>Glires</taxon>
        <taxon>Rodentia</taxon>
        <taxon>Sciuromorpha</taxon>
        <taxon>Sciuridae</taxon>
        <taxon>Xerinae</taxon>
        <taxon>Marmotini</taxon>
        <taxon>Marmota</taxon>
    </lineage>
</organism>
<evidence type="ECO:0000256" key="7">
    <source>
        <dbReference type="ARBA" id="ARBA00022840"/>
    </source>
</evidence>
<dbReference type="PROSITE" id="PS50893">
    <property type="entry name" value="ABC_TRANSPORTER_2"/>
    <property type="match status" value="2"/>
</dbReference>
<dbReference type="PANTHER" id="PTHR24223">
    <property type="entry name" value="ATP-BINDING CASSETTE SUB-FAMILY C"/>
    <property type="match status" value="1"/>
</dbReference>
<dbReference type="FunFam" id="3.40.50.300:FF:000074">
    <property type="entry name" value="Multidrug resistance-associated protein 5 isoform 1"/>
    <property type="match status" value="1"/>
</dbReference>
<comment type="similarity">
    <text evidence="2">Belongs to the ABC transporter superfamily. ABCC family. Conjugate transporter (TC 3.A.1.208) subfamily.</text>
</comment>
<evidence type="ECO:0000256" key="2">
    <source>
        <dbReference type="ARBA" id="ARBA00009726"/>
    </source>
</evidence>
<sequence>MSSDAQQLMDLTANLSVLWSAPFQILMAVFLLWQELGPAVLAGVAVLFLVLPINAFVAIRIKKLKKNQTKNKDTQIKLLKEILHGIKILKLYAWEPAYKNKIIKIRDQELEFQKSSTYLSVCSMLMLTCIPFLVSLATFGVYFSLDEGNILTATKAFTSMSLFNILRIPLFDLPTVISAVVQTRISLCRLEDFLNSEELSLRNIETNYIGDHAIGFTNASFSWDKTGIPVLKDLNMKIPEGALVAIVGHVGSGKSSVLSAILGEMQKLTGVVQRKGSVAYVSQQAWIQNCILQENILFGSIMQKQFYERILEACALLPDLEQLPNGDQTEIGERGVNISGGQKQRVSLARAVYSGADIYLLDDPLSAVDVHVGKQLFEKVIGSSGLLKNKTRILVTHNLTLLPHVDFIVVMESGRVAQMGTYQELLSKTQNIHNLLQVFSGQEKGPALKQVSAINSRNVLKDQILEQENRPSMDHGKQFSMKKEKIPVGGDMFIIDIRFHYYLRTWLNYTLDVIGTILVILGAFPLFILGIIPLVFLYFTIQRYYIASSRQIRRLSGASRSPVISHFSETLLGVSTIRAFGHEQRFIQQNREVVNENLVCFYNNVISNRWLSIRLEFLGNLMLFFTALLAVLAGNSIDSAIVGLSISYALNITQSLNFWVRKACEIETNAVSIERVCEYEDIDKEAPWIMSRRPPVQWPNKGVVEFINYQARYRDDLGLALQDITFQTNGEEKIGIVGRTGAGKSTLSNSLFRIVERSGGKIIIDGIDISTIGLHDLRGRLNIIPQDPVLFSGTLQMNLDPLDNYSDSELWEVLELCHLKEFVQSLPKKLLHEISEGGENLSVGQRQLVCLARALLRKTKILILDEATASIDFETDNLVQNTIRKEFSDCTILTIAHRLHSIFDSDRVLVLDSGRIIEFGAPQNLIHQKGLFFRMTTEAGMTQDLGKKDQLL</sequence>
<feature type="transmembrane region" description="Helical" evidence="10">
    <location>
        <begin position="118"/>
        <end position="142"/>
    </location>
</feature>
<evidence type="ECO:0000256" key="10">
    <source>
        <dbReference type="SAM" id="Phobius"/>
    </source>
</evidence>
<feature type="transmembrane region" description="Helical" evidence="10">
    <location>
        <begin position="515"/>
        <end position="541"/>
    </location>
</feature>
<dbReference type="CDD" id="cd18603">
    <property type="entry name" value="ABC_6TM_MRP1_2_3_6_D2_like"/>
    <property type="match status" value="1"/>
</dbReference>
<feature type="transmembrane region" description="Helical" evidence="10">
    <location>
        <begin position="39"/>
        <end position="61"/>
    </location>
</feature>
<proteinExistence type="inferred from homology"/>
<dbReference type="PROSITE" id="PS00211">
    <property type="entry name" value="ABC_TRANSPORTER_1"/>
    <property type="match status" value="2"/>
</dbReference>
<dbReference type="InterPro" id="IPR036640">
    <property type="entry name" value="ABC1_TM_sf"/>
</dbReference>
<dbReference type="CDD" id="cd03244">
    <property type="entry name" value="ABCC_MRP_domain2"/>
    <property type="match status" value="1"/>
</dbReference>
<dbReference type="InterPro" id="IPR050173">
    <property type="entry name" value="ABC_transporter_C-like"/>
</dbReference>
<feature type="domain" description="ABC transmembrane type-1" evidence="12">
    <location>
        <begin position="491"/>
        <end position="658"/>
    </location>
</feature>
<dbReference type="SUPFAM" id="SSF90123">
    <property type="entry name" value="ABC transporter transmembrane region"/>
    <property type="match status" value="2"/>
</dbReference>
<feature type="transmembrane region" description="Helical" evidence="10">
    <location>
        <begin position="617"/>
        <end position="637"/>
    </location>
</feature>
<evidence type="ECO:0000256" key="9">
    <source>
        <dbReference type="ARBA" id="ARBA00023136"/>
    </source>
</evidence>
<keyword evidence="7" id="KW-0067">ATP-binding</keyword>
<evidence type="ECO:0000259" key="11">
    <source>
        <dbReference type="PROSITE" id="PS50893"/>
    </source>
</evidence>
<protein>
    <submittedName>
        <fullName evidence="13">Multidrug resistance-associated protein 1-like</fullName>
    </submittedName>
</protein>
<dbReference type="InterPro" id="IPR027417">
    <property type="entry name" value="P-loop_NTPase"/>
</dbReference>
<keyword evidence="9 10" id="KW-0472">Membrane</keyword>
<feature type="domain" description="ABC transporter" evidence="11">
    <location>
        <begin position="704"/>
        <end position="938"/>
    </location>
</feature>
<dbReference type="EMBL" id="WJEC01001606">
    <property type="protein sequence ID" value="KAF7478494.1"/>
    <property type="molecule type" value="Genomic_DNA"/>
</dbReference>
<gene>
    <name evidence="13" type="ORF">GHT09_010432</name>
</gene>
<comment type="subcellular location">
    <subcellularLocation>
        <location evidence="1">Endomembrane system</location>
        <topology evidence="1">Multi-pass membrane protein</topology>
    </subcellularLocation>
</comment>
<dbReference type="Gene3D" id="3.40.50.300">
    <property type="entry name" value="P-loop containing nucleotide triphosphate hydrolases"/>
    <property type="match status" value="2"/>
</dbReference>
<dbReference type="GO" id="GO:0005886">
    <property type="term" value="C:plasma membrane"/>
    <property type="evidence" value="ECO:0007669"/>
    <property type="project" value="UniProtKB-ARBA"/>
</dbReference>
<comment type="caution">
    <text evidence="13">The sequence shown here is derived from an EMBL/GenBank/DDBJ whole genome shotgun (WGS) entry which is preliminary data.</text>
</comment>
<dbReference type="InterPro" id="IPR003593">
    <property type="entry name" value="AAA+_ATPase"/>
</dbReference>
<dbReference type="InterPro" id="IPR011527">
    <property type="entry name" value="ABC1_TM_dom"/>
</dbReference>
<feature type="domain" description="ABC transmembrane type-1" evidence="12">
    <location>
        <begin position="1"/>
        <end position="182"/>
    </location>
</feature>
<dbReference type="PANTHER" id="PTHR24223:SF166">
    <property type="entry name" value="MULTIDRUG RESISTANCE-ASSOCIATED PROTEIN 1-LIKE"/>
    <property type="match status" value="1"/>
</dbReference>
<dbReference type="CDD" id="cd18595">
    <property type="entry name" value="ABC_6TM_MRP1_2_3_6_D1_like"/>
    <property type="match status" value="1"/>
</dbReference>
<dbReference type="PROSITE" id="PS50929">
    <property type="entry name" value="ABC_TM1F"/>
    <property type="match status" value="2"/>
</dbReference>
<keyword evidence="5" id="KW-0677">Repeat</keyword>
<keyword evidence="8 10" id="KW-1133">Transmembrane helix</keyword>
<evidence type="ECO:0000256" key="6">
    <source>
        <dbReference type="ARBA" id="ARBA00022741"/>
    </source>
</evidence>
<feature type="domain" description="ABC transporter" evidence="11">
    <location>
        <begin position="214"/>
        <end position="438"/>
    </location>
</feature>
<dbReference type="FunFam" id="3.40.50.300:FF:000997">
    <property type="entry name" value="Multidrug resistance-associated protein 1"/>
    <property type="match status" value="1"/>
</dbReference>
<dbReference type="Pfam" id="PF00664">
    <property type="entry name" value="ABC_membrane"/>
    <property type="match status" value="2"/>
</dbReference>